<dbReference type="EMBL" id="APLQ01000014">
    <property type="protein sequence ID" value="ENO14003.1"/>
    <property type="molecule type" value="Genomic_DNA"/>
</dbReference>
<organism evidence="2 3">
    <name type="scientific">Marinobacter nanhaiticus D15-8W</name>
    <dbReference type="NCBI Taxonomy" id="626887"/>
    <lineage>
        <taxon>Bacteria</taxon>
        <taxon>Pseudomonadati</taxon>
        <taxon>Pseudomonadota</taxon>
        <taxon>Gammaproteobacteria</taxon>
        <taxon>Pseudomonadales</taxon>
        <taxon>Marinobacteraceae</taxon>
        <taxon>Marinobacter</taxon>
    </lineage>
</organism>
<dbReference type="OrthoDB" id="9768004at2"/>
<dbReference type="Proteomes" id="UP000013165">
    <property type="component" value="Unassembled WGS sequence"/>
</dbReference>
<dbReference type="SUPFAM" id="SSF53335">
    <property type="entry name" value="S-adenosyl-L-methionine-dependent methyltransferases"/>
    <property type="match status" value="1"/>
</dbReference>
<comment type="caution">
    <text evidence="2">The sequence shown here is derived from an EMBL/GenBank/DDBJ whole genome shotgun (WGS) entry which is preliminary data.</text>
</comment>
<dbReference type="eggNOG" id="COG1352">
    <property type="taxonomic scope" value="Bacteria"/>
</dbReference>
<dbReference type="InterPro" id="IPR013216">
    <property type="entry name" value="Methyltransf_11"/>
</dbReference>
<dbReference type="GO" id="GO:0032259">
    <property type="term" value="P:methylation"/>
    <property type="evidence" value="ECO:0007669"/>
    <property type="project" value="UniProtKB-KW"/>
</dbReference>
<dbReference type="AlphaFoldDB" id="N6WYZ4"/>
<name>N6WYZ4_9GAMM</name>
<proteinExistence type="predicted"/>
<dbReference type="STRING" id="626887.J057_21445"/>
<reference evidence="2 3" key="1">
    <citation type="journal article" date="2013" name="Genome Announc.">
        <title>Genome Sequence of the Polycyclic Aromatic Hydrocarbon-Degrading Bacterium Strain Marinobacter nanhaiticus D15-8WT.</title>
        <authorList>
            <person name="Cui Z."/>
            <person name="Gao W."/>
            <person name="Li Q."/>
            <person name="Xu G."/>
            <person name="Zheng L."/>
        </authorList>
    </citation>
    <scope>NUCLEOTIDE SEQUENCE [LARGE SCALE GENOMIC DNA]</scope>
    <source>
        <strain evidence="2 3">D15-8W</strain>
    </source>
</reference>
<dbReference type="InterPro" id="IPR027625">
    <property type="entry name" value="OvoA_Cterm"/>
</dbReference>
<keyword evidence="2" id="KW-0808">Transferase</keyword>
<dbReference type="PANTHER" id="PTHR45445">
    <property type="match status" value="1"/>
</dbReference>
<accession>N6WYZ4</accession>
<keyword evidence="3" id="KW-1185">Reference proteome</keyword>
<dbReference type="InterPro" id="IPR029063">
    <property type="entry name" value="SAM-dependent_MTases_sf"/>
</dbReference>
<sequence length="252" mass="27792">MNPYETDELLAQYLDFHYGPEHFGVPNYPRACAELGIAALGNSPCVKALDLGCAVGRSSFELARCFAEVTGIDLSHRFIETASRLVEQGALGYQVPDEGELKIERHADLDALGLAETKDRVRFTQGDASQVDPNLGSFDLVFAGNLIDRLNDPAAFLAQMPDLVRPGGVLLITSPYTLLTEYTPRSNWIGGFEQDGRSVRVIDGLRQHLEPQFSLQPSTRDLPFVIRETSRKFQHTLAEASVWKRAEADGAV</sequence>
<protein>
    <submittedName>
        <fullName evidence="2">Putative 4-mercaptohistidine N1-methyltransferase</fullName>
    </submittedName>
</protein>
<dbReference type="GO" id="GO:0008757">
    <property type="term" value="F:S-adenosylmethionine-dependent methyltransferase activity"/>
    <property type="evidence" value="ECO:0007669"/>
    <property type="project" value="InterPro"/>
</dbReference>
<dbReference type="HOGENOM" id="CLU_057403_0_0_6"/>
<feature type="domain" description="Methyltransferase type 11" evidence="1">
    <location>
        <begin position="49"/>
        <end position="172"/>
    </location>
</feature>
<dbReference type="PATRIC" id="fig|626887.3.peg.4295"/>
<dbReference type="RefSeq" id="WP_004582223.1">
    <property type="nucleotide sequence ID" value="NZ_AP028878.1"/>
</dbReference>
<dbReference type="PANTHER" id="PTHR45445:SF2">
    <property type="entry name" value="METHYLTRANSFERASE TYPE 11 DOMAIN-CONTAINING PROTEIN"/>
    <property type="match status" value="1"/>
</dbReference>
<gene>
    <name evidence="2" type="ORF">J057_21445</name>
</gene>
<evidence type="ECO:0000259" key="1">
    <source>
        <dbReference type="Pfam" id="PF08241"/>
    </source>
</evidence>
<dbReference type="Pfam" id="PF08241">
    <property type="entry name" value="Methyltransf_11"/>
    <property type="match status" value="1"/>
</dbReference>
<keyword evidence="2" id="KW-0489">Methyltransferase</keyword>
<evidence type="ECO:0000313" key="2">
    <source>
        <dbReference type="EMBL" id="ENO14003.1"/>
    </source>
</evidence>
<dbReference type="Gene3D" id="3.40.50.150">
    <property type="entry name" value="Vaccinia Virus protein VP39"/>
    <property type="match status" value="1"/>
</dbReference>
<dbReference type="NCBIfam" id="TIGR04345">
    <property type="entry name" value="ovoA_Cterm"/>
    <property type="match status" value="1"/>
</dbReference>
<dbReference type="CDD" id="cd02440">
    <property type="entry name" value="AdoMet_MTases"/>
    <property type="match status" value="1"/>
</dbReference>
<evidence type="ECO:0000313" key="3">
    <source>
        <dbReference type="Proteomes" id="UP000013165"/>
    </source>
</evidence>